<evidence type="ECO:0000256" key="1">
    <source>
        <dbReference type="SAM" id="MobiDB-lite"/>
    </source>
</evidence>
<feature type="region of interest" description="Disordered" evidence="1">
    <location>
        <begin position="1"/>
        <end position="96"/>
    </location>
</feature>
<organism evidence="2 3">
    <name type="scientific">Oryza meyeriana var. granulata</name>
    <dbReference type="NCBI Taxonomy" id="110450"/>
    <lineage>
        <taxon>Eukaryota</taxon>
        <taxon>Viridiplantae</taxon>
        <taxon>Streptophyta</taxon>
        <taxon>Embryophyta</taxon>
        <taxon>Tracheophyta</taxon>
        <taxon>Spermatophyta</taxon>
        <taxon>Magnoliopsida</taxon>
        <taxon>Liliopsida</taxon>
        <taxon>Poales</taxon>
        <taxon>Poaceae</taxon>
        <taxon>BOP clade</taxon>
        <taxon>Oryzoideae</taxon>
        <taxon>Oryzeae</taxon>
        <taxon>Oryzinae</taxon>
        <taxon>Oryza</taxon>
        <taxon>Oryza meyeriana</taxon>
    </lineage>
</organism>
<sequence>MESSLDIDFSTIPSAWNDDDVASDGVSKGSDEKQVVNENGKLICSSSKPTESGHLASKPSTSPKKDIAVNTTRQNPPKCLSSPAVSESEEKDGDGDYQAHQSLKYLRLLDFQHQQEFLLASNVAGSFIQDLGCSLSRAE</sequence>
<dbReference type="EMBL" id="SPHZ02000012">
    <property type="protein sequence ID" value="KAF0889674.1"/>
    <property type="molecule type" value="Genomic_DNA"/>
</dbReference>
<dbReference type="Proteomes" id="UP000479710">
    <property type="component" value="Unassembled WGS sequence"/>
</dbReference>
<evidence type="ECO:0000313" key="2">
    <source>
        <dbReference type="EMBL" id="KAF0889674.1"/>
    </source>
</evidence>
<proteinExistence type="predicted"/>
<protein>
    <submittedName>
        <fullName evidence="2">Uncharacterized protein</fullName>
    </submittedName>
</protein>
<evidence type="ECO:0000313" key="3">
    <source>
        <dbReference type="Proteomes" id="UP000479710"/>
    </source>
</evidence>
<dbReference type="AlphaFoldDB" id="A0A6G1BPH3"/>
<gene>
    <name evidence="2" type="ORF">E2562_030152</name>
</gene>
<accession>A0A6G1BPH3</accession>
<name>A0A6G1BPH3_9ORYZ</name>
<comment type="caution">
    <text evidence="2">The sequence shown here is derived from an EMBL/GenBank/DDBJ whole genome shotgun (WGS) entry which is preliminary data.</text>
</comment>
<reference evidence="2 3" key="1">
    <citation type="submission" date="2019-11" db="EMBL/GenBank/DDBJ databases">
        <title>Whole genome sequence of Oryza granulata.</title>
        <authorList>
            <person name="Li W."/>
        </authorList>
    </citation>
    <scope>NUCLEOTIDE SEQUENCE [LARGE SCALE GENOMIC DNA]</scope>
    <source>
        <strain evidence="3">cv. Menghai</strain>
        <tissue evidence="2">Leaf</tissue>
    </source>
</reference>
<keyword evidence="3" id="KW-1185">Reference proteome</keyword>